<organism evidence="2 3">
    <name type="scientific">Vibrio ponticus</name>
    <dbReference type="NCBI Taxonomy" id="265668"/>
    <lineage>
        <taxon>Bacteria</taxon>
        <taxon>Pseudomonadati</taxon>
        <taxon>Pseudomonadota</taxon>
        <taxon>Gammaproteobacteria</taxon>
        <taxon>Vibrionales</taxon>
        <taxon>Vibrionaceae</taxon>
        <taxon>Vibrio</taxon>
    </lineage>
</organism>
<accession>A0ABX3F664</accession>
<comment type="caution">
    <text evidence="2">The sequence shown here is derived from an EMBL/GenBank/DDBJ whole genome shotgun (WGS) entry which is preliminary data.</text>
</comment>
<keyword evidence="3" id="KW-1185">Reference proteome</keyword>
<keyword evidence="1" id="KW-1133">Transmembrane helix</keyword>
<dbReference type="InterPro" id="IPR025738">
    <property type="entry name" value="BatD"/>
</dbReference>
<dbReference type="Proteomes" id="UP000186206">
    <property type="component" value="Unassembled WGS sequence"/>
</dbReference>
<keyword evidence="1" id="KW-0472">Membrane</keyword>
<evidence type="ECO:0000313" key="3">
    <source>
        <dbReference type="Proteomes" id="UP000186206"/>
    </source>
</evidence>
<evidence type="ECO:0000313" key="2">
    <source>
        <dbReference type="EMBL" id="OLQ84336.1"/>
    </source>
</evidence>
<dbReference type="RefSeq" id="WP_075652806.1">
    <property type="nucleotide sequence ID" value="NZ_AP019658.1"/>
</dbReference>
<keyword evidence="1" id="KW-0812">Transmembrane</keyword>
<dbReference type="PANTHER" id="PTHR40940:SF1">
    <property type="entry name" value="PROTEIN BATD"/>
    <property type="match status" value="1"/>
</dbReference>
<evidence type="ECO:0008006" key="4">
    <source>
        <dbReference type="Google" id="ProtNLM"/>
    </source>
</evidence>
<feature type="transmembrane region" description="Helical" evidence="1">
    <location>
        <begin position="324"/>
        <end position="346"/>
    </location>
</feature>
<sequence length="462" mass="52232">MKVNRVPTVVWLALIGSLFFSSLLFSTVSVAQENQGLSIYDLQASQDVAISAWVGDKSNPASSATFSVNQQVILNIEVATPRWFTGGTRIGSVEIPNVIAKQRNQLATNYTERKDGKTWSRQRWEVTLYPQESGEFVVPPIAVRVQVSAPDGSNVSGTLYTEPVRFSAQLPSGLLSDKANWFAATNVTVDQQWLTSNDDLQVGDSVTRAITIQAQDSLSILLPDLLQASAELSAEAKKNAEGQPSTRLYQVYPMPNRLTDSQSRGDYQSSREEQSVYVLQQGGEIVFPELTFQWWNTQKNRLETMTMEGRRFEVQHTVKSFVTMYAKGLSIAATLLLLIVLSVYAIKRYFKHRAKPAWLILHQLIKQREWGKIRLFIYRQLRMTNGDLELAKFKPDDQWRESSQRFQAGEQDSHLARKLWRTIGNKRKTNQSKRGFRGSIPPALPELERLLNTINSTSKADK</sequence>
<protein>
    <recommendedName>
        <fullName evidence="4">Protein BatD</fullName>
    </recommendedName>
</protein>
<dbReference type="EMBL" id="MJMI01000164">
    <property type="protein sequence ID" value="OLQ84336.1"/>
    <property type="molecule type" value="Genomic_DNA"/>
</dbReference>
<reference evidence="2 3" key="1">
    <citation type="submission" date="2016-09" db="EMBL/GenBank/DDBJ databases">
        <title>Genomic Taxonomy of the Vibrionaceae.</title>
        <authorList>
            <person name="Gonzalez-Castillo A."/>
            <person name="Gomez-Gil B."/>
            <person name="Enciso-Ibarra K."/>
        </authorList>
    </citation>
    <scope>NUCLEOTIDE SEQUENCE [LARGE SCALE GENOMIC DNA]</scope>
    <source>
        <strain evidence="2 3">CAIM 1731</strain>
    </source>
</reference>
<proteinExistence type="predicted"/>
<gene>
    <name evidence="2" type="ORF">BIY21_05480</name>
</gene>
<dbReference type="Pfam" id="PF13584">
    <property type="entry name" value="BatD"/>
    <property type="match status" value="1"/>
</dbReference>
<name>A0ABX3F664_9VIBR</name>
<dbReference type="PANTHER" id="PTHR40940">
    <property type="entry name" value="PROTEIN BATD-RELATED"/>
    <property type="match status" value="1"/>
</dbReference>
<evidence type="ECO:0000256" key="1">
    <source>
        <dbReference type="SAM" id="Phobius"/>
    </source>
</evidence>